<evidence type="ECO:0000313" key="2">
    <source>
        <dbReference type="EMBL" id="VEG74774.1"/>
    </source>
</evidence>
<accession>A0A448KCV2</accession>
<organism evidence="2 3">
    <name type="scientific">Actinomyces slackii</name>
    <dbReference type="NCBI Taxonomy" id="52774"/>
    <lineage>
        <taxon>Bacteria</taxon>
        <taxon>Bacillati</taxon>
        <taxon>Actinomycetota</taxon>
        <taxon>Actinomycetes</taxon>
        <taxon>Actinomycetales</taxon>
        <taxon>Actinomycetaceae</taxon>
        <taxon>Actinomyces</taxon>
    </lineage>
</organism>
<dbReference type="Proteomes" id="UP000276899">
    <property type="component" value="Chromosome"/>
</dbReference>
<keyword evidence="1" id="KW-0472">Membrane</keyword>
<evidence type="ECO:0008006" key="4">
    <source>
        <dbReference type="Google" id="ProtNLM"/>
    </source>
</evidence>
<evidence type="ECO:0000256" key="1">
    <source>
        <dbReference type="SAM" id="Phobius"/>
    </source>
</evidence>
<sequence length="92" mass="9441">MRPYGGFGRNATEKNTFNNWALGLAIFGICCFPTAIAGAIMGYQGKQAAEQGRATNGGVAQAAFLIGIIFAVLGILGFFSQMSAGEVSSVSG</sequence>
<keyword evidence="3" id="KW-1185">Reference proteome</keyword>
<keyword evidence="1" id="KW-0812">Transmembrane</keyword>
<dbReference type="EMBL" id="LR134363">
    <property type="protein sequence ID" value="VEG74774.1"/>
    <property type="molecule type" value="Genomic_DNA"/>
</dbReference>
<keyword evidence="1" id="KW-1133">Transmembrane helix</keyword>
<gene>
    <name evidence="2" type="ORF">NCTC11923_01413</name>
</gene>
<dbReference type="AlphaFoldDB" id="A0A448KCV2"/>
<protein>
    <recommendedName>
        <fullName evidence="4">DUF4190 domain-containing protein</fullName>
    </recommendedName>
</protein>
<reference evidence="2 3" key="1">
    <citation type="submission" date="2018-12" db="EMBL/GenBank/DDBJ databases">
        <authorList>
            <consortium name="Pathogen Informatics"/>
        </authorList>
    </citation>
    <scope>NUCLEOTIDE SEQUENCE [LARGE SCALE GENOMIC DNA]</scope>
    <source>
        <strain evidence="2 3">NCTC11923</strain>
    </source>
</reference>
<name>A0A448KCV2_9ACTO</name>
<feature type="transmembrane region" description="Helical" evidence="1">
    <location>
        <begin position="20"/>
        <end position="41"/>
    </location>
</feature>
<feature type="transmembrane region" description="Helical" evidence="1">
    <location>
        <begin position="62"/>
        <end position="82"/>
    </location>
</feature>
<evidence type="ECO:0000313" key="3">
    <source>
        <dbReference type="Proteomes" id="UP000276899"/>
    </source>
</evidence>
<dbReference type="KEGG" id="asla:NCTC11923_01413"/>
<proteinExistence type="predicted"/>